<feature type="transmembrane region" description="Helical" evidence="3">
    <location>
        <begin position="129"/>
        <end position="147"/>
    </location>
</feature>
<dbReference type="AlphaFoldDB" id="A0A0C9UAH0"/>
<dbReference type="InterPro" id="IPR050327">
    <property type="entry name" value="Proton-linked_MCT"/>
</dbReference>
<keyword evidence="6" id="KW-1185">Reference proteome</keyword>
<dbReference type="InterPro" id="IPR011701">
    <property type="entry name" value="MFS"/>
</dbReference>
<dbReference type="Gene3D" id="1.20.1250.20">
    <property type="entry name" value="MFS general substrate transporter like domains"/>
    <property type="match status" value="2"/>
</dbReference>
<proteinExistence type="inferred from homology"/>
<keyword evidence="3" id="KW-0812">Transmembrane</keyword>
<dbReference type="InterPro" id="IPR020846">
    <property type="entry name" value="MFS_dom"/>
</dbReference>
<dbReference type="EMBL" id="KN837241">
    <property type="protein sequence ID" value="KIJ31539.1"/>
    <property type="molecule type" value="Genomic_DNA"/>
</dbReference>
<name>A0A0C9UAH0_SPHS4</name>
<dbReference type="Pfam" id="PF07690">
    <property type="entry name" value="MFS_1"/>
    <property type="match status" value="1"/>
</dbReference>
<feature type="domain" description="Major facilitator superfamily (MFS) profile" evidence="4">
    <location>
        <begin position="206"/>
        <end position="405"/>
    </location>
</feature>
<evidence type="ECO:0000259" key="4">
    <source>
        <dbReference type="PROSITE" id="PS50850"/>
    </source>
</evidence>
<dbReference type="PANTHER" id="PTHR11360:SF234">
    <property type="entry name" value="MFS-TYPE TRANSPORTER DBAD-RELATED"/>
    <property type="match status" value="1"/>
</dbReference>
<feature type="transmembrane region" description="Helical" evidence="3">
    <location>
        <begin position="267"/>
        <end position="288"/>
    </location>
</feature>
<dbReference type="OrthoDB" id="6499973at2759"/>
<evidence type="ECO:0000256" key="3">
    <source>
        <dbReference type="SAM" id="Phobius"/>
    </source>
</evidence>
<comment type="similarity">
    <text evidence="2">Belongs to the major facilitator superfamily. Monocarboxylate porter (TC 2.A.1.13) family.</text>
</comment>
<reference evidence="5 6" key="1">
    <citation type="submission" date="2014-06" db="EMBL/GenBank/DDBJ databases">
        <title>Evolutionary Origins and Diversification of the Mycorrhizal Mutualists.</title>
        <authorList>
            <consortium name="DOE Joint Genome Institute"/>
            <consortium name="Mycorrhizal Genomics Consortium"/>
            <person name="Kohler A."/>
            <person name="Kuo A."/>
            <person name="Nagy L.G."/>
            <person name="Floudas D."/>
            <person name="Copeland A."/>
            <person name="Barry K.W."/>
            <person name="Cichocki N."/>
            <person name="Veneault-Fourrey C."/>
            <person name="LaButti K."/>
            <person name="Lindquist E.A."/>
            <person name="Lipzen A."/>
            <person name="Lundell T."/>
            <person name="Morin E."/>
            <person name="Murat C."/>
            <person name="Riley R."/>
            <person name="Ohm R."/>
            <person name="Sun H."/>
            <person name="Tunlid A."/>
            <person name="Henrissat B."/>
            <person name="Grigoriev I.V."/>
            <person name="Hibbett D.S."/>
            <person name="Martin F."/>
        </authorList>
    </citation>
    <scope>NUCLEOTIDE SEQUENCE [LARGE SCALE GENOMIC DNA]</scope>
    <source>
        <strain evidence="5 6">SS14</strain>
    </source>
</reference>
<feature type="transmembrane region" description="Helical" evidence="3">
    <location>
        <begin position="40"/>
        <end position="58"/>
    </location>
</feature>
<protein>
    <recommendedName>
        <fullName evidence="4">Major facilitator superfamily (MFS) profile domain-containing protein</fullName>
    </recommendedName>
</protein>
<dbReference type="Proteomes" id="UP000054279">
    <property type="component" value="Unassembled WGS sequence"/>
</dbReference>
<comment type="subcellular location">
    <subcellularLocation>
        <location evidence="1">Membrane</location>
        <topology evidence="1">Multi-pass membrane protein</topology>
    </subcellularLocation>
</comment>
<keyword evidence="3" id="KW-0472">Membrane</keyword>
<feature type="transmembrane region" description="Helical" evidence="3">
    <location>
        <begin position="70"/>
        <end position="89"/>
    </location>
</feature>
<dbReference type="GO" id="GO:0016020">
    <property type="term" value="C:membrane"/>
    <property type="evidence" value="ECO:0007669"/>
    <property type="project" value="UniProtKB-SubCell"/>
</dbReference>
<feature type="transmembrane region" description="Helical" evidence="3">
    <location>
        <begin position="159"/>
        <end position="181"/>
    </location>
</feature>
<dbReference type="HOGENOM" id="CLU_001265_1_1_1"/>
<sequence length="405" mass="43562">MSCLLFFPQSFQCLVGKVTSLGVFQEFYISVWLNHFTPSQIGWIAGMVLSFTFSLGIIGGKLYDAGYGRAALVGGSLLFSFSLFMLSLAKQNQYYQVFLAHAFGVGLGASMLLTPTTVAVAHHFKARKAGIIGASGPVGTIIYSIMLNQLIHFKLGFPWAVRIAAFFSTGGLLVGNLLTSIPPLPSRTSNPGAQTSGLKEYANWPFVLTMLGSGFLSQVGLYFPLIYGQLFGLRNGISPQVAFYSIAISSFSGIIGKIFPNYLSDRYGAVNVMISCLTCAGILTIALLGCGNLVGFVVFMVIYGFFLESSISLYLLTVLTIAPQQADLGKALGIGSISVGVSAILANPVLGAILGTTLTWWKAITFSAVRLSIPRLNVLLISILTDMHFFRSHHPAYRSIHISQK</sequence>
<dbReference type="GO" id="GO:0022857">
    <property type="term" value="F:transmembrane transporter activity"/>
    <property type="evidence" value="ECO:0007669"/>
    <property type="project" value="InterPro"/>
</dbReference>
<dbReference type="SUPFAM" id="SSF103473">
    <property type="entry name" value="MFS general substrate transporter"/>
    <property type="match status" value="1"/>
</dbReference>
<evidence type="ECO:0000313" key="6">
    <source>
        <dbReference type="Proteomes" id="UP000054279"/>
    </source>
</evidence>
<accession>A0A0C9UAH0</accession>
<feature type="transmembrane region" description="Helical" evidence="3">
    <location>
        <begin position="331"/>
        <end position="354"/>
    </location>
</feature>
<feature type="transmembrane region" description="Helical" evidence="3">
    <location>
        <begin position="201"/>
        <end position="221"/>
    </location>
</feature>
<evidence type="ECO:0000256" key="1">
    <source>
        <dbReference type="ARBA" id="ARBA00004141"/>
    </source>
</evidence>
<feature type="transmembrane region" description="Helical" evidence="3">
    <location>
        <begin position="241"/>
        <end position="260"/>
    </location>
</feature>
<keyword evidence="3" id="KW-1133">Transmembrane helix</keyword>
<dbReference type="PANTHER" id="PTHR11360">
    <property type="entry name" value="MONOCARBOXYLATE TRANSPORTER"/>
    <property type="match status" value="1"/>
</dbReference>
<evidence type="ECO:0000256" key="2">
    <source>
        <dbReference type="ARBA" id="ARBA00006727"/>
    </source>
</evidence>
<dbReference type="PROSITE" id="PS50850">
    <property type="entry name" value="MFS"/>
    <property type="match status" value="1"/>
</dbReference>
<evidence type="ECO:0000313" key="5">
    <source>
        <dbReference type="EMBL" id="KIJ31539.1"/>
    </source>
</evidence>
<organism evidence="5 6">
    <name type="scientific">Sphaerobolus stellatus (strain SS14)</name>
    <dbReference type="NCBI Taxonomy" id="990650"/>
    <lineage>
        <taxon>Eukaryota</taxon>
        <taxon>Fungi</taxon>
        <taxon>Dikarya</taxon>
        <taxon>Basidiomycota</taxon>
        <taxon>Agaricomycotina</taxon>
        <taxon>Agaricomycetes</taxon>
        <taxon>Phallomycetidae</taxon>
        <taxon>Geastrales</taxon>
        <taxon>Sphaerobolaceae</taxon>
        <taxon>Sphaerobolus</taxon>
    </lineage>
</organism>
<gene>
    <name evidence="5" type="ORF">M422DRAFT_185815</name>
</gene>
<dbReference type="InterPro" id="IPR036259">
    <property type="entry name" value="MFS_trans_sf"/>
</dbReference>
<feature type="transmembrane region" description="Helical" evidence="3">
    <location>
        <begin position="95"/>
        <end position="122"/>
    </location>
</feature>
<feature type="transmembrane region" description="Helical" evidence="3">
    <location>
        <begin position="294"/>
        <end position="319"/>
    </location>
</feature>